<dbReference type="Proteomes" id="UP001174909">
    <property type="component" value="Unassembled WGS sequence"/>
</dbReference>
<reference evidence="1" key="1">
    <citation type="submission" date="2023-03" db="EMBL/GenBank/DDBJ databases">
        <authorList>
            <person name="Steffen K."/>
            <person name="Cardenas P."/>
        </authorList>
    </citation>
    <scope>NUCLEOTIDE SEQUENCE</scope>
</reference>
<sequence>MKRRIYRFSCVLQLVQKEQWLSMATEATLEKKEWKVQSYVEQQDRIWPKEGRHILAQYDDDTVVVYQAFSPVIAEYAIRNQKFGGEKFSFTRMSWIKPNFLWMMYRSGWASKKGQEHVLAVRITRAGFDQILSLALTGQAEKAAGRKEPAQVRLQWDPDHGPNGDPLPRRAIQLGLRNEVLKRYSEEWIVEIKDVTQFVREQNDLVKRNQIDKLLVAQERVYPILDQLTAAQIQVDNL</sequence>
<evidence type="ECO:0008006" key="3">
    <source>
        <dbReference type="Google" id="ProtNLM"/>
    </source>
</evidence>
<dbReference type="EMBL" id="CASHTH010002803">
    <property type="protein sequence ID" value="CAI8035454.1"/>
    <property type="molecule type" value="Genomic_DNA"/>
</dbReference>
<evidence type="ECO:0000313" key="2">
    <source>
        <dbReference type="Proteomes" id="UP001174909"/>
    </source>
</evidence>
<dbReference type="InterPro" id="IPR025633">
    <property type="entry name" value="DUF4291"/>
</dbReference>
<name>A0AA35WWJ4_GEOBA</name>
<dbReference type="PANTHER" id="PTHR38567">
    <property type="entry name" value="DUF4291 DOMAIN-CONTAINING PROTEIN"/>
    <property type="match status" value="1"/>
</dbReference>
<protein>
    <recommendedName>
        <fullName evidence="3">DUF4291 domain-containing protein</fullName>
    </recommendedName>
</protein>
<dbReference type="PANTHER" id="PTHR38567:SF1">
    <property type="entry name" value="DUF4291 DOMAIN-CONTAINING PROTEIN"/>
    <property type="match status" value="1"/>
</dbReference>
<gene>
    <name evidence="1" type="ORF">GBAR_LOCUS19894</name>
</gene>
<keyword evidence="2" id="KW-1185">Reference proteome</keyword>
<organism evidence="1 2">
    <name type="scientific">Geodia barretti</name>
    <name type="common">Barrett's horny sponge</name>
    <dbReference type="NCBI Taxonomy" id="519541"/>
    <lineage>
        <taxon>Eukaryota</taxon>
        <taxon>Metazoa</taxon>
        <taxon>Porifera</taxon>
        <taxon>Demospongiae</taxon>
        <taxon>Heteroscleromorpha</taxon>
        <taxon>Tetractinellida</taxon>
        <taxon>Astrophorina</taxon>
        <taxon>Geodiidae</taxon>
        <taxon>Geodia</taxon>
    </lineage>
</organism>
<dbReference type="Pfam" id="PF14124">
    <property type="entry name" value="DUF4291"/>
    <property type="match status" value="1"/>
</dbReference>
<accession>A0AA35WWJ4</accession>
<proteinExistence type="predicted"/>
<dbReference type="AlphaFoldDB" id="A0AA35WWJ4"/>
<evidence type="ECO:0000313" key="1">
    <source>
        <dbReference type="EMBL" id="CAI8035454.1"/>
    </source>
</evidence>
<comment type="caution">
    <text evidence="1">The sequence shown here is derived from an EMBL/GenBank/DDBJ whole genome shotgun (WGS) entry which is preliminary data.</text>
</comment>